<feature type="region of interest" description="Disordered" evidence="4">
    <location>
        <begin position="270"/>
        <end position="364"/>
    </location>
</feature>
<dbReference type="InterPro" id="IPR002110">
    <property type="entry name" value="Ankyrin_rpt"/>
</dbReference>
<keyword evidence="6" id="KW-1185">Reference proteome</keyword>
<evidence type="ECO:0000313" key="6">
    <source>
        <dbReference type="Proteomes" id="UP000249402"/>
    </source>
</evidence>
<proteinExistence type="predicted"/>
<dbReference type="AlphaFoldDB" id="A0A395H5C3"/>
<feature type="compositionally biased region" description="Basic residues" evidence="4">
    <location>
        <begin position="355"/>
        <end position="364"/>
    </location>
</feature>
<evidence type="ECO:0000256" key="4">
    <source>
        <dbReference type="SAM" id="MobiDB-lite"/>
    </source>
</evidence>
<dbReference type="Pfam" id="PF12796">
    <property type="entry name" value="Ank_2"/>
    <property type="match status" value="1"/>
</dbReference>
<gene>
    <name evidence="5" type="ORF">BO80DRAFT_423755</name>
</gene>
<feature type="compositionally biased region" description="Polar residues" evidence="4">
    <location>
        <begin position="296"/>
        <end position="315"/>
    </location>
</feature>
<dbReference type="SUPFAM" id="SSF48403">
    <property type="entry name" value="Ankyrin repeat"/>
    <property type="match status" value="1"/>
</dbReference>
<protein>
    <submittedName>
        <fullName evidence="5">Ankyrin</fullName>
    </submittedName>
</protein>
<dbReference type="STRING" id="1448316.A0A395H5C3"/>
<reference evidence="5 6" key="1">
    <citation type="submission" date="2018-02" db="EMBL/GenBank/DDBJ databases">
        <title>The genomes of Aspergillus section Nigri reveals drivers in fungal speciation.</title>
        <authorList>
            <consortium name="DOE Joint Genome Institute"/>
            <person name="Vesth T.C."/>
            <person name="Nybo J."/>
            <person name="Theobald S."/>
            <person name="Brandl J."/>
            <person name="Frisvad J.C."/>
            <person name="Nielsen K.F."/>
            <person name="Lyhne E.K."/>
            <person name="Kogle M.E."/>
            <person name="Kuo A."/>
            <person name="Riley R."/>
            <person name="Clum A."/>
            <person name="Nolan M."/>
            <person name="Lipzen A."/>
            <person name="Salamov A."/>
            <person name="Henrissat B."/>
            <person name="Wiebenga A."/>
            <person name="De vries R.P."/>
            <person name="Grigoriev I.V."/>
            <person name="Mortensen U.H."/>
            <person name="Andersen M.R."/>
            <person name="Baker S.E."/>
        </authorList>
    </citation>
    <scope>NUCLEOTIDE SEQUENCE [LARGE SCALE GENOMIC DNA]</scope>
    <source>
        <strain evidence="5 6">CBS 121593</strain>
    </source>
</reference>
<dbReference type="SMART" id="SM00248">
    <property type="entry name" value="ANK"/>
    <property type="match status" value="3"/>
</dbReference>
<dbReference type="GeneID" id="37223988"/>
<dbReference type="VEuPathDB" id="FungiDB:BO80DRAFT_423755"/>
<dbReference type="Gene3D" id="1.25.40.20">
    <property type="entry name" value="Ankyrin repeat-containing domain"/>
    <property type="match status" value="2"/>
</dbReference>
<dbReference type="OrthoDB" id="341259at2759"/>
<dbReference type="Proteomes" id="UP000249402">
    <property type="component" value="Unassembled WGS sequence"/>
</dbReference>
<dbReference type="EMBL" id="KZ824431">
    <property type="protein sequence ID" value="RAL02335.1"/>
    <property type="molecule type" value="Genomic_DNA"/>
</dbReference>
<evidence type="ECO:0000256" key="2">
    <source>
        <dbReference type="ARBA" id="ARBA00023043"/>
    </source>
</evidence>
<dbReference type="RefSeq" id="XP_025576662.1">
    <property type="nucleotide sequence ID" value="XM_025719123.1"/>
</dbReference>
<keyword evidence="1" id="KW-0677">Repeat</keyword>
<dbReference type="PROSITE" id="PS50088">
    <property type="entry name" value="ANK_REPEAT"/>
    <property type="match status" value="1"/>
</dbReference>
<feature type="repeat" description="ANK" evidence="3">
    <location>
        <begin position="194"/>
        <end position="226"/>
    </location>
</feature>
<dbReference type="PANTHER" id="PTHR24171">
    <property type="entry name" value="ANKYRIN REPEAT DOMAIN-CONTAINING PROTEIN 39-RELATED"/>
    <property type="match status" value="1"/>
</dbReference>
<accession>A0A395H5C3</accession>
<organism evidence="5 6">
    <name type="scientific">Aspergillus ibericus CBS 121593</name>
    <dbReference type="NCBI Taxonomy" id="1448316"/>
    <lineage>
        <taxon>Eukaryota</taxon>
        <taxon>Fungi</taxon>
        <taxon>Dikarya</taxon>
        <taxon>Ascomycota</taxon>
        <taxon>Pezizomycotina</taxon>
        <taxon>Eurotiomycetes</taxon>
        <taxon>Eurotiomycetidae</taxon>
        <taxon>Eurotiales</taxon>
        <taxon>Aspergillaceae</taxon>
        <taxon>Aspergillus</taxon>
        <taxon>Aspergillus subgen. Circumdati</taxon>
    </lineage>
</organism>
<name>A0A395H5C3_9EURO</name>
<keyword evidence="2 3" id="KW-0040">ANK repeat</keyword>
<evidence type="ECO:0000256" key="3">
    <source>
        <dbReference type="PROSITE-ProRule" id="PRU00023"/>
    </source>
</evidence>
<evidence type="ECO:0000313" key="5">
    <source>
        <dbReference type="EMBL" id="RAL02335.1"/>
    </source>
</evidence>
<evidence type="ECO:0000256" key="1">
    <source>
        <dbReference type="ARBA" id="ARBA00022737"/>
    </source>
</evidence>
<dbReference type="InterPro" id="IPR036770">
    <property type="entry name" value="Ankyrin_rpt-contain_sf"/>
</dbReference>
<sequence length="364" mass="39601">MSPDDLVSAFEGACINGDLPKVQEALASGRLSAESLDDGLSLATSHAHVDIVTTLFQAGARKTPYAVGCLCGKEGYQDPRIIRLYFDRGLKPSKCITPAGEPLLRFYYAPCARELLERGVDPNRCGPKKIAPLTSALNKAFTDDGAVFNLLVEYGAKIDSSLFFNAIEWSRSNTEFKVKFLLAKGLDPNTTSETWGTPLHCAIRFTLVGVVRILLGAGADPTARPDCSPYRGKSPADVAESKIQQYTKHPSMQAKYRSILTLLADAQGGHEISQPKDQVATPTTALSEKPEENQREQSNMDAEHASNSVQANPEESITETATEPTAKKPKTRKQQNTVQETPEREGLTDSISSRTRSRTKVASN</sequence>